<keyword evidence="4" id="KW-1185">Reference proteome</keyword>
<dbReference type="InParanoid" id="D8THI3"/>
<dbReference type="InterPro" id="IPR040673">
    <property type="entry name" value="CCDC81_HU_dom_2"/>
</dbReference>
<reference evidence="3 4" key="1">
    <citation type="journal article" date="2010" name="Science">
        <title>Genomic analysis of organismal complexity in the multicellular green alga Volvox carteri.</title>
        <authorList>
            <person name="Prochnik S.E."/>
            <person name="Umen J."/>
            <person name="Nedelcu A.M."/>
            <person name="Hallmann A."/>
            <person name="Miller S.M."/>
            <person name="Nishii I."/>
            <person name="Ferris P."/>
            <person name="Kuo A."/>
            <person name="Mitros T."/>
            <person name="Fritz-Laylin L.K."/>
            <person name="Hellsten U."/>
            <person name="Chapman J."/>
            <person name="Simakov O."/>
            <person name="Rensing S.A."/>
            <person name="Terry A."/>
            <person name="Pangilinan J."/>
            <person name="Kapitonov V."/>
            <person name="Jurka J."/>
            <person name="Salamov A."/>
            <person name="Shapiro H."/>
            <person name="Schmutz J."/>
            <person name="Grimwood J."/>
            <person name="Lindquist E."/>
            <person name="Lucas S."/>
            <person name="Grigoriev I.V."/>
            <person name="Schmitt R."/>
            <person name="Kirk D."/>
            <person name="Rokhsar D.S."/>
        </authorList>
    </citation>
    <scope>NUCLEOTIDE SEQUENCE [LARGE SCALE GENOMIC DNA]</scope>
    <source>
        <strain evidence="4">f. Nagariensis / Eve</strain>
    </source>
</reference>
<dbReference type="Pfam" id="PF18289">
    <property type="entry name" value="HU-CCDC81_euk_2"/>
    <property type="match status" value="1"/>
</dbReference>
<feature type="region of interest" description="Disordered" evidence="1">
    <location>
        <begin position="121"/>
        <end position="195"/>
    </location>
</feature>
<dbReference type="OrthoDB" id="552140at2759"/>
<dbReference type="PANTHER" id="PTHR14362">
    <property type="entry name" value="COILED-COIL DOMAIN-CONTAINING PROTEIN 81"/>
    <property type="match status" value="1"/>
</dbReference>
<feature type="domain" description="CCDC81 HU" evidence="2">
    <location>
        <begin position="53"/>
        <end position="106"/>
    </location>
</feature>
<dbReference type="EMBL" id="GL378323">
    <property type="protein sequence ID" value="EFJ52716.1"/>
    <property type="molecule type" value="Genomic_DNA"/>
</dbReference>
<evidence type="ECO:0000313" key="3">
    <source>
        <dbReference type="EMBL" id="EFJ52716.1"/>
    </source>
</evidence>
<dbReference type="Proteomes" id="UP000001058">
    <property type="component" value="Unassembled WGS sequence"/>
</dbReference>
<gene>
    <name evidence="3" type="ORF">VOLCADRAFT_115665</name>
</gene>
<evidence type="ECO:0000313" key="4">
    <source>
        <dbReference type="Proteomes" id="UP000001058"/>
    </source>
</evidence>
<evidence type="ECO:0000259" key="2">
    <source>
        <dbReference type="Pfam" id="PF18289"/>
    </source>
</evidence>
<dbReference type="InterPro" id="IPR026295">
    <property type="entry name" value="CCD81"/>
</dbReference>
<proteinExistence type="predicted"/>
<feature type="compositionally biased region" description="Pro residues" evidence="1">
    <location>
        <begin position="132"/>
        <end position="144"/>
    </location>
</feature>
<organism evidence="4">
    <name type="scientific">Volvox carteri f. nagariensis</name>
    <dbReference type="NCBI Taxonomy" id="3068"/>
    <lineage>
        <taxon>Eukaryota</taxon>
        <taxon>Viridiplantae</taxon>
        <taxon>Chlorophyta</taxon>
        <taxon>core chlorophytes</taxon>
        <taxon>Chlorophyceae</taxon>
        <taxon>CS clade</taxon>
        <taxon>Chlamydomonadales</taxon>
        <taxon>Volvocaceae</taxon>
        <taxon>Volvox</taxon>
    </lineage>
</organism>
<evidence type="ECO:0000256" key="1">
    <source>
        <dbReference type="SAM" id="MobiDB-lite"/>
    </source>
</evidence>
<dbReference type="GeneID" id="9621682"/>
<dbReference type="GO" id="GO:0005815">
    <property type="term" value="C:microtubule organizing center"/>
    <property type="evidence" value="ECO:0007669"/>
    <property type="project" value="TreeGrafter"/>
</dbReference>
<accession>D8THI3</accession>
<dbReference type="AlphaFoldDB" id="D8THI3"/>
<feature type="non-terminal residue" evidence="3">
    <location>
        <position position="195"/>
    </location>
</feature>
<protein>
    <recommendedName>
        <fullName evidence="2">CCDC81 HU domain-containing protein</fullName>
    </recommendedName>
</protein>
<dbReference type="PANTHER" id="PTHR14362:SF2">
    <property type="entry name" value="COILED-COIL DOMAIN-CONTAINING PROTEIN 81"/>
    <property type="match status" value="1"/>
</dbReference>
<sequence>MLRPIFVPSDAYLRAHALHVGSGVTRSSSIVAEELGLEPCEDYSAMKIAIKHSCSLNKDVVFCCTRHLLHQLGEALSSGRPVALDLGVGILSGRDRCLSFRFHSQYLAHWPATAAYKLAPQAPPDRCQRQLPGPPAAAPLPLPPQHHYHPGQDNQQVLKPGAGHAAQGDRKGMGAPTPASGRSGGGSNPCEIDRV</sequence>
<name>D8THI3_VOLCA</name>
<dbReference type="KEGG" id="vcn:VOLCADRAFT_115665"/>
<dbReference type="RefSeq" id="XP_002945721.1">
    <property type="nucleotide sequence ID" value="XM_002945675.1"/>
</dbReference>